<dbReference type="GO" id="GO:0006508">
    <property type="term" value="P:proteolysis"/>
    <property type="evidence" value="ECO:0007669"/>
    <property type="project" value="UniProtKB-KW"/>
</dbReference>
<keyword evidence="9" id="KW-0645">Protease</keyword>
<dbReference type="Pfam" id="PF01694">
    <property type="entry name" value="Rhomboid"/>
    <property type="match status" value="1"/>
</dbReference>
<comment type="subcellular location">
    <subcellularLocation>
        <location evidence="1">Membrane</location>
        <topology evidence="1">Multi-pass membrane protein</topology>
    </subcellularLocation>
</comment>
<dbReference type="SUPFAM" id="SSF144091">
    <property type="entry name" value="Rhomboid-like"/>
    <property type="match status" value="1"/>
</dbReference>
<keyword evidence="2" id="KW-1003">Cell membrane</keyword>
<evidence type="ECO:0000256" key="3">
    <source>
        <dbReference type="ARBA" id="ARBA00022519"/>
    </source>
</evidence>
<name>A0ABQ3IRH6_9RHOB</name>
<feature type="transmembrane region" description="Helical" evidence="7">
    <location>
        <begin position="151"/>
        <end position="174"/>
    </location>
</feature>
<organism evidence="9 10">
    <name type="scientific">Aliiroseovarius zhejiangensis</name>
    <dbReference type="NCBI Taxonomy" id="1632025"/>
    <lineage>
        <taxon>Bacteria</taxon>
        <taxon>Pseudomonadati</taxon>
        <taxon>Pseudomonadota</taxon>
        <taxon>Alphaproteobacteria</taxon>
        <taxon>Rhodobacterales</taxon>
        <taxon>Paracoccaceae</taxon>
        <taxon>Aliiroseovarius</taxon>
    </lineage>
</organism>
<keyword evidence="3" id="KW-0997">Cell inner membrane</keyword>
<evidence type="ECO:0000256" key="6">
    <source>
        <dbReference type="ARBA" id="ARBA00023136"/>
    </source>
</evidence>
<reference evidence="10" key="1">
    <citation type="journal article" date="2019" name="Int. J. Syst. Evol. Microbiol.">
        <title>The Global Catalogue of Microorganisms (GCM) 10K type strain sequencing project: providing services to taxonomists for standard genome sequencing and annotation.</title>
        <authorList>
            <consortium name="The Broad Institute Genomics Platform"/>
            <consortium name="The Broad Institute Genome Sequencing Center for Infectious Disease"/>
            <person name="Wu L."/>
            <person name="Ma J."/>
        </authorList>
    </citation>
    <scope>NUCLEOTIDE SEQUENCE [LARGE SCALE GENOMIC DNA]</scope>
    <source>
        <strain evidence="10">KCTC 42443</strain>
    </source>
</reference>
<keyword evidence="10" id="KW-1185">Reference proteome</keyword>
<keyword evidence="5 7" id="KW-1133">Transmembrane helix</keyword>
<evidence type="ECO:0000256" key="4">
    <source>
        <dbReference type="ARBA" id="ARBA00022692"/>
    </source>
</evidence>
<evidence type="ECO:0000256" key="1">
    <source>
        <dbReference type="ARBA" id="ARBA00004141"/>
    </source>
</evidence>
<dbReference type="EMBL" id="BNCH01000001">
    <property type="protein sequence ID" value="GHE88672.1"/>
    <property type="molecule type" value="Genomic_DNA"/>
</dbReference>
<accession>A0ABQ3IRH6</accession>
<keyword evidence="4 7" id="KW-0812">Transmembrane</keyword>
<evidence type="ECO:0000256" key="7">
    <source>
        <dbReference type="SAM" id="Phobius"/>
    </source>
</evidence>
<feature type="transmembrane region" description="Helical" evidence="7">
    <location>
        <begin position="124"/>
        <end position="144"/>
    </location>
</feature>
<feature type="transmembrane region" description="Helical" evidence="7">
    <location>
        <begin position="15"/>
        <end position="35"/>
    </location>
</feature>
<sequence>MFPIRDHNPSERTPFVTYGLIAANLIVFLVMLPFYGNEADSGWVFQTYGLIPLRLISGDGFETILTSMFLHGGFLHFAGNMLFLYIFGDNLEDVLGHVRFALFYFVSGLGAALLQVAADVTSMVPMVGASGAIAGVMGGYLLLFPRARVDVLFIFVVIFRVFPFPAWLMLLIWFGLQVVNGALNWSQMGGGVAYWAHAGGFIAGFLFVLPIWRGLGGTAFWARTEGHPDKPAAEYKLVNSNIPAIRRRK</sequence>
<feature type="transmembrane region" description="Helical" evidence="7">
    <location>
        <begin position="194"/>
        <end position="212"/>
    </location>
</feature>
<keyword evidence="9" id="KW-0378">Hydrolase</keyword>
<dbReference type="Proteomes" id="UP000609802">
    <property type="component" value="Unassembled WGS sequence"/>
</dbReference>
<dbReference type="GO" id="GO:0008233">
    <property type="term" value="F:peptidase activity"/>
    <property type="evidence" value="ECO:0007669"/>
    <property type="project" value="UniProtKB-KW"/>
</dbReference>
<dbReference type="Gene3D" id="1.20.1540.10">
    <property type="entry name" value="Rhomboid-like"/>
    <property type="match status" value="1"/>
</dbReference>
<protein>
    <submittedName>
        <fullName evidence="9">Rhomboid family intramembrane serine protease</fullName>
    </submittedName>
</protein>
<feature type="domain" description="Peptidase S54 rhomboid" evidence="8">
    <location>
        <begin position="63"/>
        <end position="212"/>
    </location>
</feature>
<evidence type="ECO:0000313" key="10">
    <source>
        <dbReference type="Proteomes" id="UP000609802"/>
    </source>
</evidence>
<dbReference type="PANTHER" id="PTHR43066:SF26">
    <property type="entry name" value="RHOMBOID PROTEASE GLPG"/>
    <property type="match status" value="1"/>
</dbReference>
<dbReference type="InterPro" id="IPR022764">
    <property type="entry name" value="Peptidase_S54_rhomboid_dom"/>
</dbReference>
<gene>
    <name evidence="9" type="ORF">GCM10016455_06020</name>
</gene>
<feature type="transmembrane region" description="Helical" evidence="7">
    <location>
        <begin position="100"/>
        <end position="118"/>
    </location>
</feature>
<feature type="transmembrane region" description="Helical" evidence="7">
    <location>
        <begin position="68"/>
        <end position="88"/>
    </location>
</feature>
<comment type="caution">
    <text evidence="9">The sequence shown here is derived from an EMBL/GenBank/DDBJ whole genome shotgun (WGS) entry which is preliminary data.</text>
</comment>
<evidence type="ECO:0000313" key="9">
    <source>
        <dbReference type="EMBL" id="GHE88672.1"/>
    </source>
</evidence>
<evidence type="ECO:0000259" key="8">
    <source>
        <dbReference type="Pfam" id="PF01694"/>
    </source>
</evidence>
<evidence type="ECO:0000256" key="5">
    <source>
        <dbReference type="ARBA" id="ARBA00022989"/>
    </source>
</evidence>
<dbReference type="RefSeq" id="WP_191284987.1">
    <property type="nucleotide sequence ID" value="NZ_BNCH01000001.1"/>
</dbReference>
<evidence type="ECO:0000256" key="2">
    <source>
        <dbReference type="ARBA" id="ARBA00022475"/>
    </source>
</evidence>
<dbReference type="PANTHER" id="PTHR43066">
    <property type="entry name" value="RHOMBOID-RELATED PROTEIN"/>
    <property type="match status" value="1"/>
</dbReference>
<dbReference type="InterPro" id="IPR035952">
    <property type="entry name" value="Rhomboid-like_sf"/>
</dbReference>
<keyword evidence="6 7" id="KW-0472">Membrane</keyword>
<proteinExistence type="predicted"/>